<protein>
    <submittedName>
        <fullName evidence="1">Uncharacterized protein</fullName>
    </submittedName>
</protein>
<sequence length="92" mass="10498">MDGKAHAENVLKIVAKIIAPAIEPNFNLGYTWCIEQTKSSAYNDLANDLEIDKALMYLKQRDFHQVNPGNDAYRLHICLTNLKDEKLFYPDG</sequence>
<dbReference type="AlphaFoldDB" id="A0A3P7LI27"/>
<dbReference type="GO" id="GO:0042073">
    <property type="term" value="P:intraciliary transport"/>
    <property type="evidence" value="ECO:0007669"/>
    <property type="project" value="TreeGrafter"/>
</dbReference>
<dbReference type="PANTHER" id="PTHR44117:SF1">
    <property type="entry name" value="INTRAFLAGELLAR TRANSPORT PROTEIN 88 HOMOLOG"/>
    <property type="match status" value="1"/>
</dbReference>
<accession>A0A3P7LI27</accession>
<gene>
    <name evidence="1" type="ORF">DILT_LOCUS12386</name>
</gene>
<evidence type="ECO:0000313" key="2">
    <source>
        <dbReference type="Proteomes" id="UP000281553"/>
    </source>
</evidence>
<reference evidence="1 2" key="1">
    <citation type="submission" date="2018-11" db="EMBL/GenBank/DDBJ databases">
        <authorList>
            <consortium name="Pathogen Informatics"/>
        </authorList>
    </citation>
    <scope>NUCLEOTIDE SEQUENCE [LARGE SCALE GENOMIC DNA]</scope>
</reference>
<dbReference type="PANTHER" id="PTHR44117">
    <property type="entry name" value="INTRAFLAGELLAR TRANSPORT PROTEIN 88 HOMOLOG"/>
    <property type="match status" value="1"/>
</dbReference>
<dbReference type="OrthoDB" id="1926212at2759"/>
<dbReference type="GO" id="GO:0097730">
    <property type="term" value="C:non-motile cilium"/>
    <property type="evidence" value="ECO:0007669"/>
    <property type="project" value="TreeGrafter"/>
</dbReference>
<dbReference type="GO" id="GO:0019894">
    <property type="term" value="F:kinesin binding"/>
    <property type="evidence" value="ECO:0007669"/>
    <property type="project" value="TreeGrafter"/>
</dbReference>
<organism evidence="1 2">
    <name type="scientific">Dibothriocephalus latus</name>
    <name type="common">Fish tapeworm</name>
    <name type="synonym">Diphyllobothrium latum</name>
    <dbReference type="NCBI Taxonomy" id="60516"/>
    <lineage>
        <taxon>Eukaryota</taxon>
        <taxon>Metazoa</taxon>
        <taxon>Spiralia</taxon>
        <taxon>Lophotrochozoa</taxon>
        <taxon>Platyhelminthes</taxon>
        <taxon>Cestoda</taxon>
        <taxon>Eucestoda</taxon>
        <taxon>Diphyllobothriidea</taxon>
        <taxon>Diphyllobothriidae</taxon>
        <taxon>Dibothriocephalus</taxon>
    </lineage>
</organism>
<dbReference type="EMBL" id="UYRU01066267">
    <property type="protein sequence ID" value="VDN16555.1"/>
    <property type="molecule type" value="Genomic_DNA"/>
</dbReference>
<name>A0A3P7LI27_DIBLA</name>
<keyword evidence="2" id="KW-1185">Reference proteome</keyword>
<dbReference type="Proteomes" id="UP000281553">
    <property type="component" value="Unassembled WGS sequence"/>
</dbReference>
<evidence type="ECO:0000313" key="1">
    <source>
        <dbReference type="EMBL" id="VDN16555.1"/>
    </source>
</evidence>
<dbReference type="GO" id="GO:0036064">
    <property type="term" value="C:ciliary basal body"/>
    <property type="evidence" value="ECO:0007669"/>
    <property type="project" value="TreeGrafter"/>
</dbReference>
<proteinExistence type="predicted"/>
<dbReference type="GO" id="GO:1905515">
    <property type="term" value="P:non-motile cilium assembly"/>
    <property type="evidence" value="ECO:0007669"/>
    <property type="project" value="TreeGrafter"/>
</dbReference>
<dbReference type="GO" id="GO:0005814">
    <property type="term" value="C:centriole"/>
    <property type="evidence" value="ECO:0007669"/>
    <property type="project" value="TreeGrafter"/>
</dbReference>
<dbReference type="GO" id="GO:0097546">
    <property type="term" value="C:ciliary base"/>
    <property type="evidence" value="ECO:0007669"/>
    <property type="project" value="TreeGrafter"/>
</dbReference>